<evidence type="ECO:0000256" key="1">
    <source>
        <dbReference type="ARBA" id="ARBA00004127"/>
    </source>
</evidence>
<dbReference type="EMBL" id="JADOUF010000001">
    <property type="protein sequence ID" value="MBG6137753.1"/>
    <property type="molecule type" value="Genomic_DNA"/>
</dbReference>
<dbReference type="PANTHER" id="PTHR39535:SF2">
    <property type="entry name" value="HTTM DOMAIN-CONTAINING PROTEIN"/>
    <property type="match status" value="1"/>
</dbReference>
<keyword evidence="3 5" id="KW-1133">Transmembrane helix</keyword>
<accession>A0A8J7GJK4</accession>
<sequence length="433" mass="45835">MLSRLGRWARPRLAVPVWSSGVGLARTLIALGTLGTLVTTDPRALMSPLADGVIPPVCGGPAQFGLWCVAPDLAVGRWLSVAVLVLAAGGWRPRWTAVPHWYVAWSVVVNVPLIDGGDQISAVLTLLLLPICLTDPRRWHWSSYDRPAPAAPGTGQVLARVSLLLIQIQMAGLYLQASVAKLGVREWADGTAMYYWSRHPTFGSPPWLRPAMDVLTSSPAGVAALTWGSMALEFALAVAILLGPGPRRALLCCGLVFHCFIALHMGLVSFYAAMAGGLLLALLPVGHHLRWPAAVVAALRRVTASPAGPAVVLYDGDCGFCARSIGFVRDRLRPEAAGEIDFAPWQSCDLPVYGLTPDRVRHAVHLLRPDGGVLSGAAVFAQLAGRCRSGWPVVGRVMAGPPGSWAAGAGYRLVATHRHRLPGGTAACAVSDS</sequence>
<dbReference type="GO" id="GO:0015035">
    <property type="term" value="F:protein-disulfide reductase activity"/>
    <property type="evidence" value="ECO:0007669"/>
    <property type="project" value="InterPro"/>
</dbReference>
<evidence type="ECO:0000256" key="2">
    <source>
        <dbReference type="ARBA" id="ARBA00022692"/>
    </source>
</evidence>
<comment type="subcellular location">
    <subcellularLocation>
        <location evidence="1">Endomembrane system</location>
        <topology evidence="1">Multi-pass membrane protein</topology>
    </subcellularLocation>
</comment>
<dbReference type="Pfam" id="PF04134">
    <property type="entry name" value="DCC1-like"/>
    <property type="match status" value="1"/>
</dbReference>
<evidence type="ECO:0000313" key="8">
    <source>
        <dbReference type="Proteomes" id="UP000622552"/>
    </source>
</evidence>
<dbReference type="Proteomes" id="UP000622552">
    <property type="component" value="Unassembled WGS sequence"/>
</dbReference>
<dbReference type="InterPro" id="IPR007263">
    <property type="entry name" value="DCC1-like"/>
</dbReference>
<reference evidence="7" key="1">
    <citation type="submission" date="2020-11" db="EMBL/GenBank/DDBJ databases">
        <title>Sequencing the genomes of 1000 actinobacteria strains.</title>
        <authorList>
            <person name="Klenk H.-P."/>
        </authorList>
    </citation>
    <scope>NUCLEOTIDE SEQUENCE</scope>
    <source>
        <strain evidence="7">DSM 45356</strain>
    </source>
</reference>
<feature type="transmembrane region" description="Helical" evidence="5">
    <location>
        <begin position="255"/>
        <end position="283"/>
    </location>
</feature>
<keyword evidence="8" id="KW-1185">Reference proteome</keyword>
<protein>
    <submittedName>
        <fullName evidence="7">Antimicrobial peptide system SdpB family protein</fullName>
    </submittedName>
</protein>
<dbReference type="AlphaFoldDB" id="A0A8J7GJK4"/>
<gene>
    <name evidence="7" type="ORF">IW245_003947</name>
</gene>
<dbReference type="InterPro" id="IPR023894">
    <property type="entry name" value="Sporulation_SdpB"/>
</dbReference>
<evidence type="ECO:0000256" key="3">
    <source>
        <dbReference type="ARBA" id="ARBA00022989"/>
    </source>
</evidence>
<organism evidence="7 8">
    <name type="scientific">Longispora fulva</name>
    <dbReference type="NCBI Taxonomy" id="619741"/>
    <lineage>
        <taxon>Bacteria</taxon>
        <taxon>Bacillati</taxon>
        <taxon>Actinomycetota</taxon>
        <taxon>Actinomycetes</taxon>
        <taxon>Micromonosporales</taxon>
        <taxon>Micromonosporaceae</taxon>
        <taxon>Longispora</taxon>
    </lineage>
</organism>
<keyword evidence="2 5" id="KW-0812">Transmembrane</keyword>
<dbReference type="PANTHER" id="PTHR39535">
    <property type="entry name" value="SPORULATION-DELAYING PROTEIN SDPB"/>
    <property type="match status" value="1"/>
</dbReference>
<proteinExistence type="predicted"/>
<evidence type="ECO:0000256" key="5">
    <source>
        <dbReference type="SAM" id="Phobius"/>
    </source>
</evidence>
<dbReference type="RefSeq" id="WP_197004578.1">
    <property type="nucleotide sequence ID" value="NZ_BONS01000024.1"/>
</dbReference>
<evidence type="ECO:0000256" key="4">
    <source>
        <dbReference type="ARBA" id="ARBA00023136"/>
    </source>
</evidence>
<dbReference type="InterPro" id="IPR011020">
    <property type="entry name" value="HTTM-like"/>
</dbReference>
<feature type="domain" description="HTTM-like" evidence="6">
    <location>
        <begin position="14"/>
        <end position="286"/>
    </location>
</feature>
<evidence type="ECO:0000259" key="6">
    <source>
        <dbReference type="SMART" id="SM00752"/>
    </source>
</evidence>
<dbReference type="SMART" id="SM00752">
    <property type="entry name" value="HTTM"/>
    <property type="match status" value="1"/>
</dbReference>
<feature type="transmembrane region" description="Helical" evidence="5">
    <location>
        <begin position="220"/>
        <end position="243"/>
    </location>
</feature>
<evidence type="ECO:0000313" key="7">
    <source>
        <dbReference type="EMBL" id="MBG6137753.1"/>
    </source>
</evidence>
<dbReference type="InterPro" id="IPR052964">
    <property type="entry name" value="Sporulation_signal_mat"/>
</dbReference>
<comment type="caution">
    <text evidence="7">The sequence shown here is derived from an EMBL/GenBank/DDBJ whole genome shotgun (WGS) entry which is preliminary data.</text>
</comment>
<keyword evidence="4 5" id="KW-0472">Membrane</keyword>
<dbReference type="NCBIfam" id="TIGR04033">
    <property type="entry name" value="export_SdpB"/>
    <property type="match status" value="1"/>
</dbReference>
<dbReference type="GO" id="GO:0012505">
    <property type="term" value="C:endomembrane system"/>
    <property type="evidence" value="ECO:0007669"/>
    <property type="project" value="UniProtKB-SubCell"/>
</dbReference>
<name>A0A8J7GJK4_9ACTN</name>